<dbReference type="InterPro" id="IPR004358">
    <property type="entry name" value="Sig_transdc_His_kin-like_C"/>
</dbReference>
<dbReference type="Pfam" id="PF00512">
    <property type="entry name" value="HisKA"/>
    <property type="match status" value="1"/>
</dbReference>
<evidence type="ECO:0000256" key="3">
    <source>
        <dbReference type="ARBA" id="ARBA00022553"/>
    </source>
</evidence>
<dbReference type="InterPro" id="IPR035965">
    <property type="entry name" value="PAS-like_dom_sf"/>
</dbReference>
<evidence type="ECO:0000259" key="9">
    <source>
        <dbReference type="PROSITE" id="PS50113"/>
    </source>
</evidence>
<organism evidence="10 11">
    <name type="scientific">Hymenobacter aranciens</name>
    <dbReference type="NCBI Taxonomy" id="3063996"/>
    <lineage>
        <taxon>Bacteria</taxon>
        <taxon>Pseudomonadati</taxon>
        <taxon>Bacteroidota</taxon>
        <taxon>Cytophagia</taxon>
        <taxon>Cytophagales</taxon>
        <taxon>Hymenobacteraceae</taxon>
        <taxon>Hymenobacter</taxon>
    </lineage>
</organism>
<dbReference type="RefSeq" id="WP_305006235.1">
    <property type="nucleotide sequence ID" value="NZ_JAUQSY010000005.1"/>
</dbReference>
<accession>A0ABT9B9I4</accession>
<dbReference type="InterPro" id="IPR003594">
    <property type="entry name" value="HATPase_dom"/>
</dbReference>
<dbReference type="EC" id="2.7.13.3" evidence="2"/>
<evidence type="ECO:0000256" key="2">
    <source>
        <dbReference type="ARBA" id="ARBA00012438"/>
    </source>
</evidence>
<dbReference type="PRINTS" id="PR00344">
    <property type="entry name" value="BCTRLSENSOR"/>
</dbReference>
<feature type="coiled-coil region" evidence="6">
    <location>
        <begin position="571"/>
        <end position="605"/>
    </location>
</feature>
<dbReference type="SMART" id="SM00387">
    <property type="entry name" value="HATPase_c"/>
    <property type="match status" value="1"/>
</dbReference>
<keyword evidence="6" id="KW-0175">Coiled coil</keyword>
<dbReference type="Gene3D" id="1.10.287.130">
    <property type="match status" value="1"/>
</dbReference>
<dbReference type="InterPro" id="IPR000014">
    <property type="entry name" value="PAS"/>
</dbReference>
<evidence type="ECO:0000256" key="1">
    <source>
        <dbReference type="ARBA" id="ARBA00000085"/>
    </source>
</evidence>
<feature type="domain" description="PAC" evidence="9">
    <location>
        <begin position="525"/>
        <end position="580"/>
    </location>
</feature>
<dbReference type="Pfam" id="PF02518">
    <property type="entry name" value="HATPase_c"/>
    <property type="match status" value="1"/>
</dbReference>
<keyword evidence="5" id="KW-0418">Kinase</keyword>
<dbReference type="Gene3D" id="3.30.565.10">
    <property type="entry name" value="Histidine kinase-like ATPase, C-terminal domain"/>
    <property type="match status" value="1"/>
</dbReference>
<evidence type="ECO:0000256" key="4">
    <source>
        <dbReference type="ARBA" id="ARBA00022679"/>
    </source>
</evidence>
<dbReference type="CDD" id="cd00130">
    <property type="entry name" value="PAS"/>
    <property type="match status" value="2"/>
</dbReference>
<dbReference type="InterPro" id="IPR003661">
    <property type="entry name" value="HisK_dim/P_dom"/>
</dbReference>
<dbReference type="PROSITE" id="PS50113">
    <property type="entry name" value="PAC"/>
    <property type="match status" value="1"/>
</dbReference>
<dbReference type="Pfam" id="PF13188">
    <property type="entry name" value="PAS_8"/>
    <property type="match status" value="1"/>
</dbReference>
<dbReference type="InterPro" id="IPR005467">
    <property type="entry name" value="His_kinase_dom"/>
</dbReference>
<reference evidence="10" key="1">
    <citation type="submission" date="2023-07" db="EMBL/GenBank/DDBJ databases">
        <authorList>
            <person name="Kim M.K."/>
        </authorList>
    </citation>
    <scope>NUCLEOTIDE SEQUENCE</scope>
    <source>
        <strain evidence="10">ASUV-10-1</strain>
    </source>
</reference>
<dbReference type="NCBIfam" id="TIGR00229">
    <property type="entry name" value="sensory_box"/>
    <property type="match status" value="2"/>
</dbReference>
<evidence type="ECO:0000259" key="8">
    <source>
        <dbReference type="PROSITE" id="PS50112"/>
    </source>
</evidence>
<evidence type="ECO:0000313" key="10">
    <source>
        <dbReference type="EMBL" id="MDO7874920.1"/>
    </source>
</evidence>
<dbReference type="InterPro" id="IPR000700">
    <property type="entry name" value="PAS-assoc_C"/>
</dbReference>
<dbReference type="PROSITE" id="PS50109">
    <property type="entry name" value="HIS_KIN"/>
    <property type="match status" value="1"/>
</dbReference>
<feature type="coiled-coil region" evidence="6">
    <location>
        <begin position="720"/>
        <end position="758"/>
    </location>
</feature>
<dbReference type="PROSITE" id="PS50112">
    <property type="entry name" value="PAS"/>
    <property type="match status" value="1"/>
</dbReference>
<protein>
    <recommendedName>
        <fullName evidence="2">histidine kinase</fullName>
        <ecNumber evidence="2">2.7.13.3</ecNumber>
    </recommendedName>
</protein>
<gene>
    <name evidence="10" type="ORF">Q5H93_09270</name>
</gene>
<feature type="domain" description="PAS" evidence="8">
    <location>
        <begin position="301"/>
        <end position="371"/>
    </location>
</feature>
<dbReference type="InterPro" id="IPR036890">
    <property type="entry name" value="HATPase_C_sf"/>
</dbReference>
<feature type="coiled-coil region" evidence="6">
    <location>
        <begin position="1020"/>
        <end position="1058"/>
    </location>
</feature>
<name>A0ABT9B9I4_9BACT</name>
<sequence length="1285" mass="143701">MDSLATPFPSTLAASHDLLQKLLDVSLTGVMLSEPVYGAGGEIVDFQHIQLNQAAQGMLGQPARLAGSFLTEYPHAVETGVFDFYCAAYQSGDARQQRVHYPYDGLNDHYQLSAQRSGDLLLVSFNDTTTQHRLAAEQAQRDTLARQQTEQLNRELEARVQERTQALAVQQQLLNRILGQVPAAVGTLSGPEHRYTFANEHYHTMVGKRDIVGQTVAEALPEVVEQGFIALLDRVRNTGEPFIGREVPIQLYDEATGTMQQQYLNFVYQPLTNAPGYGDDILVFAVDVTPQVQARQEAEATAQRLRLITDSLPVLIGYLDLQERYQFTNEAYRSWFGQDPQALLGRPVRDIVGDEAYAGVKQYIDRALAGEHVNFESRMPYRADLLKYIRTSYVPDVQAGELRGFYTLVTDITEETLARQRVEHANQELEARVQARTEEVRAAQALAERERALLQALLTQAPVAIGLFQGPKIRVTAVNPMMAELWGHPVAEILGRPLLEGVPELQGQGFDDLLRQVLSTHEPITGTETPATMLRAGELKTTYYNYVYTPLYDSEGRVLGIINVATEVTAQVEARRQIEQLNREAQTARAEAERQRGELERVFEQSPIAIAVYRGPNYIIELANPTVARLWGRTREQLIGKGLFEALPEVAGMGYEELLDGVMATGIPHEAHAMEAQHERNGQLETVYWDFIYVPMYEADGSIYGAMVVANEVTQQVLARQEVERLNQQLETRVLERTRQLADALTDAEEQREQLRVQQGLLNGILGQVPAAIATLGGPEHRFTFFNELYQELSANRTVLGQTVAEVFPEVVAQGFISLLDGVYASGEPFIGTDMAAKLFDAKTGQPEQRYVDFIYQPLFDGQRRVTGILAFILDVTDRVLARQQSETLQAAMLAVAQRRAQEREDLYQVFEQAPIGVVLLREPAHRIEYFNPAYAELLGGRALRGQLLAQAQPESVEQGLIALLDDVYATGTTRYGFEQPLGETLDGEIARYINYTYQAYREQDRIVGVAVFIYEVSEQVRARRQVQVLNEELAAINEELQATNEELHGANNRLTHTNADLDTFVYTASHDLKAPISNIEGLLDALREYLPVDSAEPMVPRLLSMMQDSVARFQQTVAHLTDVSRLQHEQEAEAVNLPALVEDVRLDLGPLIATTQARLLLDVETCPTVYFSVKNLRSILYNLLSNALKYRSPDRTPEVQLRATCTETLVQLEVQDNGLGLSEQQQGRLFALFRRLHTHVEGSGVGLYMLKRIVENAGGSIRVQSEPNAGSTFTVTLPRARPAR</sequence>
<feature type="coiled-coil region" evidence="6">
    <location>
        <begin position="412"/>
        <end position="446"/>
    </location>
</feature>
<keyword evidence="4" id="KW-0808">Transferase</keyword>
<comment type="caution">
    <text evidence="10">The sequence shown here is derived from an EMBL/GenBank/DDBJ whole genome shotgun (WGS) entry which is preliminary data.</text>
</comment>
<dbReference type="SMART" id="SM00091">
    <property type="entry name" value="PAS"/>
    <property type="match status" value="6"/>
</dbReference>
<dbReference type="InterPro" id="IPR052162">
    <property type="entry name" value="Sensor_kinase/Photoreceptor"/>
</dbReference>
<dbReference type="PANTHER" id="PTHR43304:SF1">
    <property type="entry name" value="PAC DOMAIN-CONTAINING PROTEIN"/>
    <property type="match status" value="1"/>
</dbReference>
<dbReference type="CDD" id="cd00082">
    <property type="entry name" value="HisKA"/>
    <property type="match status" value="1"/>
</dbReference>
<dbReference type="PANTHER" id="PTHR43304">
    <property type="entry name" value="PHYTOCHROME-LIKE PROTEIN CPH1"/>
    <property type="match status" value="1"/>
</dbReference>
<dbReference type="EMBL" id="JAUQSY010000005">
    <property type="protein sequence ID" value="MDO7874920.1"/>
    <property type="molecule type" value="Genomic_DNA"/>
</dbReference>
<dbReference type="SUPFAM" id="SSF55874">
    <property type="entry name" value="ATPase domain of HSP90 chaperone/DNA topoisomerase II/histidine kinase"/>
    <property type="match status" value="1"/>
</dbReference>
<evidence type="ECO:0000256" key="5">
    <source>
        <dbReference type="ARBA" id="ARBA00022777"/>
    </source>
</evidence>
<comment type="catalytic activity">
    <reaction evidence="1">
        <text>ATP + protein L-histidine = ADP + protein N-phospho-L-histidine.</text>
        <dbReference type="EC" id="2.7.13.3"/>
    </reaction>
</comment>
<dbReference type="SUPFAM" id="SSF47384">
    <property type="entry name" value="Homodimeric domain of signal transducing histidine kinase"/>
    <property type="match status" value="1"/>
</dbReference>
<keyword evidence="11" id="KW-1185">Reference proteome</keyword>
<dbReference type="Gene3D" id="3.30.450.20">
    <property type="entry name" value="PAS domain"/>
    <property type="match status" value="6"/>
</dbReference>
<feature type="domain" description="Histidine kinase" evidence="7">
    <location>
        <begin position="1068"/>
        <end position="1282"/>
    </location>
</feature>
<dbReference type="Proteomes" id="UP001176429">
    <property type="component" value="Unassembled WGS sequence"/>
</dbReference>
<keyword evidence="3" id="KW-0597">Phosphoprotein</keyword>
<evidence type="ECO:0000259" key="7">
    <source>
        <dbReference type="PROSITE" id="PS50109"/>
    </source>
</evidence>
<evidence type="ECO:0000313" key="11">
    <source>
        <dbReference type="Proteomes" id="UP001176429"/>
    </source>
</evidence>
<dbReference type="InterPro" id="IPR013656">
    <property type="entry name" value="PAS_4"/>
</dbReference>
<dbReference type="InterPro" id="IPR036097">
    <property type="entry name" value="HisK_dim/P_sf"/>
</dbReference>
<evidence type="ECO:0000256" key="6">
    <source>
        <dbReference type="SAM" id="Coils"/>
    </source>
</evidence>
<dbReference type="SUPFAM" id="SSF55785">
    <property type="entry name" value="PYP-like sensor domain (PAS domain)"/>
    <property type="match status" value="6"/>
</dbReference>
<dbReference type="SMART" id="SM00388">
    <property type="entry name" value="HisKA"/>
    <property type="match status" value="1"/>
</dbReference>
<proteinExistence type="predicted"/>
<dbReference type="Pfam" id="PF08448">
    <property type="entry name" value="PAS_4"/>
    <property type="match status" value="5"/>
</dbReference>